<dbReference type="SUPFAM" id="SSF52540">
    <property type="entry name" value="P-loop containing nucleoside triphosphate hydrolases"/>
    <property type="match status" value="1"/>
</dbReference>
<organism evidence="3 4">
    <name type="scientific">Clavelina lepadiformis</name>
    <name type="common">Light-bulb sea squirt</name>
    <name type="synonym">Ascidia lepadiformis</name>
    <dbReference type="NCBI Taxonomy" id="159417"/>
    <lineage>
        <taxon>Eukaryota</taxon>
        <taxon>Metazoa</taxon>
        <taxon>Chordata</taxon>
        <taxon>Tunicata</taxon>
        <taxon>Ascidiacea</taxon>
        <taxon>Aplousobranchia</taxon>
        <taxon>Clavelinidae</taxon>
        <taxon>Clavelina</taxon>
    </lineage>
</organism>
<protein>
    <recommendedName>
        <fullName evidence="5">GTP-binding protein Rheb</fullName>
    </recommendedName>
</protein>
<dbReference type="Gene3D" id="3.40.50.300">
    <property type="entry name" value="P-loop containing nucleotide triphosphate hydrolases"/>
    <property type="match status" value="1"/>
</dbReference>
<evidence type="ECO:0000313" key="4">
    <source>
        <dbReference type="Proteomes" id="UP001642483"/>
    </source>
</evidence>
<sequence length="191" mass="21859">MAPTRRRKLAILGYRTARKTAITVQFVKNEFVTSYRPTIEDTYYKKYTLNEQNYELDIVDTAGQEDYSLFPVSCSLDVYGYVLVYSVTSVKSFEVVKVIHDKLMDVLGRIKIPTVLVGNKTDLDRERKVSTEEGRKLAQSWKVIFLETSAKEDSVRVVRKSAQFPADSANYRLIKALNYASRTSRLSSTES</sequence>
<dbReference type="EMBL" id="CAWYQH010000106">
    <property type="protein sequence ID" value="CAK8687773.1"/>
    <property type="molecule type" value="Genomic_DNA"/>
</dbReference>
<dbReference type="NCBIfam" id="TIGR00231">
    <property type="entry name" value="small_GTP"/>
    <property type="match status" value="1"/>
</dbReference>
<evidence type="ECO:0000313" key="3">
    <source>
        <dbReference type="EMBL" id="CAK8687773.1"/>
    </source>
</evidence>
<dbReference type="InterPro" id="IPR005225">
    <property type="entry name" value="Small_GTP-bd"/>
</dbReference>
<dbReference type="SMART" id="SM00173">
    <property type="entry name" value="RAS"/>
    <property type="match status" value="1"/>
</dbReference>
<dbReference type="PANTHER" id="PTHR24070">
    <property type="entry name" value="RAS, DI-RAS, AND RHEB FAMILY MEMBERS OF SMALL GTPASE SUPERFAMILY"/>
    <property type="match status" value="1"/>
</dbReference>
<keyword evidence="2" id="KW-0342">GTP-binding</keyword>
<dbReference type="SMART" id="SM00175">
    <property type="entry name" value="RAB"/>
    <property type="match status" value="1"/>
</dbReference>
<dbReference type="PROSITE" id="PS51421">
    <property type="entry name" value="RAS"/>
    <property type="match status" value="1"/>
</dbReference>
<dbReference type="PROSITE" id="PS51420">
    <property type="entry name" value="RHO"/>
    <property type="match status" value="1"/>
</dbReference>
<dbReference type="Proteomes" id="UP001642483">
    <property type="component" value="Unassembled WGS sequence"/>
</dbReference>
<reference evidence="3 4" key="1">
    <citation type="submission" date="2024-02" db="EMBL/GenBank/DDBJ databases">
        <authorList>
            <person name="Daric V."/>
            <person name="Darras S."/>
        </authorList>
    </citation>
    <scope>NUCLEOTIDE SEQUENCE [LARGE SCALE GENOMIC DNA]</scope>
</reference>
<accession>A0ABP0G7H5</accession>
<comment type="caution">
    <text evidence="3">The sequence shown here is derived from an EMBL/GenBank/DDBJ whole genome shotgun (WGS) entry which is preliminary data.</text>
</comment>
<dbReference type="InterPro" id="IPR020849">
    <property type="entry name" value="Small_GTPase_Ras-type"/>
</dbReference>
<gene>
    <name evidence="3" type="ORF">CVLEPA_LOCUS19838</name>
</gene>
<proteinExistence type="predicted"/>
<keyword evidence="4" id="KW-1185">Reference proteome</keyword>
<dbReference type="PRINTS" id="PR00449">
    <property type="entry name" value="RASTRNSFRMNG"/>
</dbReference>
<dbReference type="SMART" id="SM00174">
    <property type="entry name" value="RHO"/>
    <property type="match status" value="1"/>
</dbReference>
<dbReference type="InterPro" id="IPR001806">
    <property type="entry name" value="Small_GTPase"/>
</dbReference>
<dbReference type="PROSITE" id="PS51419">
    <property type="entry name" value="RAB"/>
    <property type="match status" value="1"/>
</dbReference>
<evidence type="ECO:0008006" key="5">
    <source>
        <dbReference type="Google" id="ProtNLM"/>
    </source>
</evidence>
<dbReference type="Pfam" id="PF00071">
    <property type="entry name" value="Ras"/>
    <property type="match status" value="1"/>
</dbReference>
<evidence type="ECO:0000256" key="1">
    <source>
        <dbReference type="ARBA" id="ARBA00022741"/>
    </source>
</evidence>
<keyword evidence="1" id="KW-0547">Nucleotide-binding</keyword>
<evidence type="ECO:0000256" key="2">
    <source>
        <dbReference type="ARBA" id="ARBA00023134"/>
    </source>
</evidence>
<name>A0ABP0G7H5_CLALP</name>
<dbReference type="InterPro" id="IPR027417">
    <property type="entry name" value="P-loop_NTPase"/>
</dbReference>